<dbReference type="AlphaFoldDB" id="A0A8J7HQH0"/>
<reference evidence="2 3" key="1">
    <citation type="journal article" date="2021" name="Int. J. Syst. Evol. Microbiol.">
        <title>Amazonocrinis nigriterrae gen. nov., sp. nov., Atlanticothrix silvestris gen. nov., sp. nov. and Dendronalium phyllosphericum gen. nov., sp. nov., nostocacean cyanobacteria from Brazilian environments.</title>
        <authorList>
            <person name="Alvarenga D.O."/>
            <person name="Andreote A.P.D."/>
            <person name="Branco L.H.Z."/>
            <person name="Delbaje E."/>
            <person name="Cruz R.B."/>
            <person name="Varani A.M."/>
            <person name="Fiore M.F."/>
        </authorList>
    </citation>
    <scope>NUCLEOTIDE SEQUENCE [LARGE SCALE GENOMIC DNA]</scope>
    <source>
        <strain evidence="2 3">CENA67</strain>
    </source>
</reference>
<accession>A0A8J7HQH0</accession>
<name>A0A8J7HQH0_9NOST</name>
<protein>
    <submittedName>
        <fullName evidence="2">Uncharacterized protein</fullName>
    </submittedName>
</protein>
<dbReference type="Proteomes" id="UP000632766">
    <property type="component" value="Unassembled WGS sequence"/>
</dbReference>
<sequence length="142" mass="16225">MNNTKTVIAVSNTPASSPGIIITLESAGIFLGILVSASVLITGATNLVTKMSQISSSIKRIEEELKTHASNAEKVRELDKRLDLHLQDYVNRKDLLQMLFGQINEKVDHKFKKLLFYTRDIQRFLQRDTDFKIRDYEENPED</sequence>
<evidence type="ECO:0000256" key="1">
    <source>
        <dbReference type="SAM" id="Phobius"/>
    </source>
</evidence>
<keyword evidence="1" id="KW-0812">Transmembrane</keyword>
<proteinExistence type="predicted"/>
<keyword evidence="1" id="KW-0472">Membrane</keyword>
<dbReference type="RefSeq" id="WP_198125622.1">
    <property type="nucleotide sequence ID" value="NZ_JAECZC010000029.1"/>
</dbReference>
<keyword evidence="3" id="KW-1185">Reference proteome</keyword>
<evidence type="ECO:0000313" key="2">
    <source>
        <dbReference type="EMBL" id="MBH8563757.1"/>
    </source>
</evidence>
<gene>
    <name evidence="2" type="ORF">I8748_16425</name>
</gene>
<evidence type="ECO:0000313" key="3">
    <source>
        <dbReference type="Proteomes" id="UP000632766"/>
    </source>
</evidence>
<feature type="transmembrane region" description="Helical" evidence="1">
    <location>
        <begin position="20"/>
        <end position="49"/>
    </location>
</feature>
<dbReference type="EMBL" id="JAECZC010000029">
    <property type="protein sequence ID" value="MBH8563757.1"/>
    <property type="molecule type" value="Genomic_DNA"/>
</dbReference>
<organism evidence="2 3">
    <name type="scientific">Amazonocrinis nigriterrae CENA67</name>
    <dbReference type="NCBI Taxonomy" id="2794033"/>
    <lineage>
        <taxon>Bacteria</taxon>
        <taxon>Bacillati</taxon>
        <taxon>Cyanobacteriota</taxon>
        <taxon>Cyanophyceae</taxon>
        <taxon>Nostocales</taxon>
        <taxon>Nostocaceae</taxon>
        <taxon>Amazonocrinis</taxon>
        <taxon>Amazonocrinis nigriterrae</taxon>
    </lineage>
</organism>
<keyword evidence="1" id="KW-1133">Transmembrane helix</keyword>
<comment type="caution">
    <text evidence="2">The sequence shown here is derived from an EMBL/GenBank/DDBJ whole genome shotgun (WGS) entry which is preliminary data.</text>
</comment>